<feature type="transmembrane region" description="Helical" evidence="1">
    <location>
        <begin position="40"/>
        <end position="63"/>
    </location>
</feature>
<keyword evidence="1" id="KW-0812">Transmembrane</keyword>
<comment type="caution">
    <text evidence="2">The sequence shown here is derived from an EMBL/GenBank/DDBJ whole genome shotgun (WGS) entry which is preliminary data.</text>
</comment>
<organism evidence="2 3">
    <name type="scientific">Vibrio inusitatus NBRC 102082</name>
    <dbReference type="NCBI Taxonomy" id="1219070"/>
    <lineage>
        <taxon>Bacteria</taxon>
        <taxon>Pseudomonadati</taxon>
        <taxon>Pseudomonadota</taxon>
        <taxon>Gammaproteobacteria</taxon>
        <taxon>Vibrionales</taxon>
        <taxon>Vibrionaceae</taxon>
        <taxon>Vibrio</taxon>
    </lineage>
</organism>
<dbReference type="Proteomes" id="UP000318717">
    <property type="component" value="Unassembled WGS sequence"/>
</dbReference>
<keyword evidence="1" id="KW-0472">Membrane</keyword>
<sequence>MDKVKIRVCIALLAAYVLAWVLIILVPTLGLEPQQSDLYTSYLLIAEEVLLLACVIIIGPMFITDIKAKLTGSDNKQ</sequence>
<keyword evidence="1" id="KW-1133">Transmembrane helix</keyword>
<dbReference type="RefSeq" id="WP_141346189.1">
    <property type="nucleotide sequence ID" value="NZ_BJLF01000012.1"/>
</dbReference>
<reference evidence="2 3" key="1">
    <citation type="submission" date="2019-06" db="EMBL/GenBank/DDBJ databases">
        <title>Whole genome shotgun sequence of Vibrio inusitatus NBRC 102082.</title>
        <authorList>
            <person name="Hosoyama A."/>
            <person name="Uohara A."/>
            <person name="Ohji S."/>
            <person name="Ichikawa N."/>
        </authorList>
    </citation>
    <scope>NUCLEOTIDE SEQUENCE [LARGE SCALE GENOMIC DNA]</scope>
    <source>
        <strain evidence="2 3">NBRC 102082</strain>
    </source>
</reference>
<gene>
    <name evidence="2" type="ORF">VIN01S_25220</name>
</gene>
<accession>A0A4Y3HXH4</accession>
<dbReference type="OrthoDB" id="5901608at2"/>
<proteinExistence type="predicted"/>
<dbReference type="AlphaFoldDB" id="A0A4Y3HXH4"/>
<protein>
    <submittedName>
        <fullName evidence="2">Uncharacterized protein</fullName>
    </submittedName>
</protein>
<dbReference type="EMBL" id="BJLF01000012">
    <property type="protein sequence ID" value="GEA51718.1"/>
    <property type="molecule type" value="Genomic_DNA"/>
</dbReference>
<evidence type="ECO:0000256" key="1">
    <source>
        <dbReference type="SAM" id="Phobius"/>
    </source>
</evidence>
<keyword evidence="3" id="KW-1185">Reference proteome</keyword>
<name>A0A4Y3HXH4_9VIBR</name>
<evidence type="ECO:0000313" key="3">
    <source>
        <dbReference type="Proteomes" id="UP000318717"/>
    </source>
</evidence>
<evidence type="ECO:0000313" key="2">
    <source>
        <dbReference type="EMBL" id="GEA51718.1"/>
    </source>
</evidence>